<feature type="transmembrane region" description="Helical" evidence="1">
    <location>
        <begin position="20"/>
        <end position="41"/>
    </location>
</feature>
<evidence type="ECO:0000313" key="2">
    <source>
        <dbReference type="EMBL" id="TYP97094.1"/>
    </source>
</evidence>
<evidence type="ECO:0000313" key="3">
    <source>
        <dbReference type="Proteomes" id="UP000325105"/>
    </source>
</evidence>
<protein>
    <submittedName>
        <fullName evidence="2">Uncharacterized protein</fullName>
    </submittedName>
</protein>
<keyword evidence="1" id="KW-1133">Transmembrane helix</keyword>
<evidence type="ECO:0000256" key="1">
    <source>
        <dbReference type="SAM" id="Phobius"/>
    </source>
</evidence>
<feature type="transmembrane region" description="Helical" evidence="1">
    <location>
        <begin position="61"/>
        <end position="83"/>
    </location>
</feature>
<sequence>MRSIFIKVFAKGFFKKYIKVLLFGFGIIISYCFFTQTAGALKTGTSDYWSMLLPIKVLTDPILAGLFCFVALLYSGLAARYIVREMAAERNLFLRYSFIGIRKTLRWKTWVATVFIIQLPLYLYALYSLAVGYHHAGLRYGLFILTYLIALHVGIVTYVDRTLAYGTSFRNTKSTTRLGPLPLGLIPLVNHVHHNKISLILTKAVVLVALHLFADPLQKQDFQLLVLLALILSCLNIILLYRDFVLQSQQMAFALNLPYKTFARFIEPVPYYLILISPEIIYATAAAGILPGLGVFTISYVVFLLLLRSVILSTGNLPLRISKVLLFCFFTGLLFILYAAHLMLVGLSLAVAILLFYRFFQYSKLRDNHDS</sequence>
<dbReference type="EMBL" id="VNHX01000003">
    <property type="protein sequence ID" value="TYP97094.1"/>
    <property type="molecule type" value="Genomic_DNA"/>
</dbReference>
<feature type="transmembrane region" description="Helical" evidence="1">
    <location>
        <begin position="137"/>
        <end position="159"/>
    </location>
</feature>
<keyword evidence="1" id="KW-0472">Membrane</keyword>
<reference evidence="2 3" key="1">
    <citation type="submission" date="2019-07" db="EMBL/GenBank/DDBJ databases">
        <title>Genomic Encyclopedia of Archaeal and Bacterial Type Strains, Phase II (KMG-II): from individual species to whole genera.</title>
        <authorList>
            <person name="Goeker M."/>
        </authorList>
    </citation>
    <scope>NUCLEOTIDE SEQUENCE [LARGE SCALE GENOMIC DNA]</scope>
    <source>
        <strain evidence="2 3">DSM 18850</strain>
    </source>
</reference>
<dbReference type="RefSeq" id="WP_148907504.1">
    <property type="nucleotide sequence ID" value="NZ_VNHX01000003.1"/>
</dbReference>
<feature type="transmembrane region" description="Helical" evidence="1">
    <location>
        <begin position="104"/>
        <end position="125"/>
    </location>
</feature>
<organism evidence="2 3">
    <name type="scientific">Sphingobacterium allocomposti</name>
    <dbReference type="NCBI Taxonomy" id="415956"/>
    <lineage>
        <taxon>Bacteria</taxon>
        <taxon>Pseudomonadati</taxon>
        <taxon>Bacteroidota</taxon>
        <taxon>Sphingobacteriia</taxon>
        <taxon>Sphingobacteriales</taxon>
        <taxon>Sphingobacteriaceae</taxon>
        <taxon>Sphingobacterium</taxon>
    </lineage>
</organism>
<comment type="caution">
    <text evidence="2">The sequence shown here is derived from an EMBL/GenBank/DDBJ whole genome shotgun (WGS) entry which is preliminary data.</text>
</comment>
<feature type="transmembrane region" description="Helical" evidence="1">
    <location>
        <begin position="280"/>
        <end position="304"/>
    </location>
</feature>
<proteinExistence type="predicted"/>
<gene>
    <name evidence="2" type="ORF">BC792_10320</name>
</gene>
<keyword evidence="3" id="KW-1185">Reference proteome</keyword>
<name>A0A5S5DN62_9SPHI</name>
<dbReference type="Proteomes" id="UP000325105">
    <property type="component" value="Unassembled WGS sequence"/>
</dbReference>
<feature type="transmembrane region" description="Helical" evidence="1">
    <location>
        <begin position="197"/>
        <end position="214"/>
    </location>
</feature>
<accession>A0A5S5DN62</accession>
<feature type="transmembrane region" description="Helical" evidence="1">
    <location>
        <begin position="324"/>
        <end position="357"/>
    </location>
</feature>
<dbReference type="OrthoDB" id="628904at2"/>
<feature type="transmembrane region" description="Helical" evidence="1">
    <location>
        <begin position="220"/>
        <end position="241"/>
    </location>
</feature>
<keyword evidence="1" id="KW-0812">Transmembrane</keyword>
<dbReference type="AlphaFoldDB" id="A0A5S5DN62"/>